<dbReference type="InterPro" id="IPR040676">
    <property type="entry name" value="DUF5641"/>
</dbReference>
<reference evidence="2" key="1">
    <citation type="journal article" date="2020" name="bioRxiv">
        <title>Chromosome-level reference genome of the European wasp spider Argiope bruennichi: a resource for studies on range expansion and evolutionary adaptation.</title>
        <authorList>
            <person name="Sheffer M.M."/>
            <person name="Hoppe A."/>
            <person name="Krehenwinkel H."/>
            <person name="Uhl G."/>
            <person name="Kuss A.W."/>
            <person name="Jensen L."/>
            <person name="Jensen C."/>
            <person name="Gillespie R.G."/>
            <person name="Hoff K.J."/>
            <person name="Prost S."/>
        </authorList>
    </citation>
    <scope>NUCLEOTIDE SEQUENCE</scope>
</reference>
<keyword evidence="3" id="KW-1185">Reference proteome</keyword>
<accession>A0A8T0FKS9</accession>
<comment type="caution">
    <text evidence="2">The sequence shown here is derived from an EMBL/GenBank/DDBJ whole genome shotgun (WGS) entry which is preliminary data.</text>
</comment>
<sequence>MSVRRNVKPLSVNDMVLLESDLKLAQWALARIVELFPGKDEHHRVAKVKIQSGELIRPVHRLYNLEVLPLNQLFVPEVIGRSLHPKDCLIDSIRLSFLDYFSVYISNAEFKDLDMRAANRYRKRLRIRAQVIEELRQQFRSEYLGQMIQTKTKSSVIKYSRRRYRLNWGRCEKASSMPVNSSNRTDSGKKWIGEKCKIKDSVLYSNSSNPTCISTRG</sequence>
<proteinExistence type="predicted"/>
<evidence type="ECO:0000313" key="2">
    <source>
        <dbReference type="EMBL" id="KAF8789443.1"/>
    </source>
</evidence>
<dbReference type="EMBL" id="JABXBU010000012">
    <property type="protein sequence ID" value="KAF8789443.1"/>
    <property type="molecule type" value="Genomic_DNA"/>
</dbReference>
<dbReference type="Pfam" id="PF18701">
    <property type="entry name" value="DUF5641"/>
    <property type="match status" value="1"/>
</dbReference>
<dbReference type="Proteomes" id="UP000807504">
    <property type="component" value="Unassembled WGS sequence"/>
</dbReference>
<gene>
    <name evidence="2" type="ORF">HNY73_007381</name>
</gene>
<evidence type="ECO:0000313" key="3">
    <source>
        <dbReference type="Proteomes" id="UP000807504"/>
    </source>
</evidence>
<protein>
    <recommendedName>
        <fullName evidence="1">DUF5641 domain-containing protein</fullName>
    </recommendedName>
</protein>
<dbReference type="AlphaFoldDB" id="A0A8T0FKS9"/>
<evidence type="ECO:0000259" key="1">
    <source>
        <dbReference type="Pfam" id="PF18701"/>
    </source>
</evidence>
<feature type="domain" description="DUF5641" evidence="1">
    <location>
        <begin position="6"/>
        <end position="64"/>
    </location>
</feature>
<reference evidence="2" key="2">
    <citation type="submission" date="2020-06" db="EMBL/GenBank/DDBJ databases">
        <authorList>
            <person name="Sheffer M."/>
        </authorList>
    </citation>
    <scope>NUCLEOTIDE SEQUENCE</scope>
</reference>
<name>A0A8T0FKS9_ARGBR</name>
<organism evidence="2 3">
    <name type="scientific">Argiope bruennichi</name>
    <name type="common">Wasp spider</name>
    <name type="synonym">Aranea bruennichi</name>
    <dbReference type="NCBI Taxonomy" id="94029"/>
    <lineage>
        <taxon>Eukaryota</taxon>
        <taxon>Metazoa</taxon>
        <taxon>Ecdysozoa</taxon>
        <taxon>Arthropoda</taxon>
        <taxon>Chelicerata</taxon>
        <taxon>Arachnida</taxon>
        <taxon>Araneae</taxon>
        <taxon>Araneomorphae</taxon>
        <taxon>Entelegynae</taxon>
        <taxon>Araneoidea</taxon>
        <taxon>Araneidae</taxon>
        <taxon>Argiope</taxon>
    </lineage>
</organism>